<sequence length="219" mass="25029">MFDRLTPLVKNLLLVNVIIHVVSMMLPREFVFSQFAFFNPLLPNTADIINPNFKPWQFISYMFLHGGFNHLFSNMFALFIFGPALEAFMGSKKFFVYYMLTGIGAAFLNTTLNFYEMSQMMVDSEQYWREAVTPMVGASGAIFGILMAFGFLFPNVEMMLLFFPFPIKAKYFVTMYGVFELIQGTAGLESGIAHFAHLGGLLTGFILLKFFGFGKRFYH</sequence>
<evidence type="ECO:0000256" key="1">
    <source>
        <dbReference type="ARBA" id="ARBA00004141"/>
    </source>
</evidence>
<dbReference type="EMBL" id="JBHRYQ010000001">
    <property type="protein sequence ID" value="MFC3810940.1"/>
    <property type="molecule type" value="Genomic_DNA"/>
</dbReference>
<feature type="transmembrane region" description="Helical" evidence="5">
    <location>
        <begin position="191"/>
        <end position="211"/>
    </location>
</feature>
<keyword evidence="3 5" id="KW-1133">Transmembrane helix</keyword>
<feature type="transmembrane region" description="Helical" evidence="5">
    <location>
        <begin position="135"/>
        <end position="153"/>
    </location>
</feature>
<gene>
    <name evidence="7" type="ORF">ACFOOI_09770</name>
</gene>
<feature type="transmembrane region" description="Helical" evidence="5">
    <location>
        <begin position="94"/>
        <end position="115"/>
    </location>
</feature>
<feature type="transmembrane region" description="Helical" evidence="5">
    <location>
        <begin position="12"/>
        <end position="38"/>
    </location>
</feature>
<evidence type="ECO:0000256" key="5">
    <source>
        <dbReference type="SAM" id="Phobius"/>
    </source>
</evidence>
<evidence type="ECO:0000256" key="4">
    <source>
        <dbReference type="ARBA" id="ARBA00023136"/>
    </source>
</evidence>
<proteinExistence type="predicted"/>
<dbReference type="GO" id="GO:0006508">
    <property type="term" value="P:proteolysis"/>
    <property type="evidence" value="ECO:0007669"/>
    <property type="project" value="UniProtKB-KW"/>
</dbReference>
<dbReference type="InterPro" id="IPR022764">
    <property type="entry name" value="Peptidase_S54_rhomboid_dom"/>
</dbReference>
<keyword evidence="2 5" id="KW-0812">Transmembrane</keyword>
<dbReference type="Proteomes" id="UP001595616">
    <property type="component" value="Unassembled WGS sequence"/>
</dbReference>
<evidence type="ECO:0000259" key="6">
    <source>
        <dbReference type="Pfam" id="PF01694"/>
    </source>
</evidence>
<accession>A0ABV7YX91</accession>
<dbReference type="SUPFAM" id="SSF144091">
    <property type="entry name" value="Rhomboid-like"/>
    <property type="match status" value="1"/>
</dbReference>
<evidence type="ECO:0000313" key="8">
    <source>
        <dbReference type="Proteomes" id="UP001595616"/>
    </source>
</evidence>
<evidence type="ECO:0000256" key="2">
    <source>
        <dbReference type="ARBA" id="ARBA00022692"/>
    </source>
</evidence>
<feature type="domain" description="Peptidase S54 rhomboid" evidence="6">
    <location>
        <begin position="54"/>
        <end position="208"/>
    </location>
</feature>
<organism evidence="7 8">
    <name type="scientific">Lacihabitans lacunae</name>
    <dbReference type="NCBI Taxonomy" id="1028214"/>
    <lineage>
        <taxon>Bacteria</taxon>
        <taxon>Pseudomonadati</taxon>
        <taxon>Bacteroidota</taxon>
        <taxon>Cytophagia</taxon>
        <taxon>Cytophagales</taxon>
        <taxon>Leadbetterellaceae</taxon>
        <taxon>Lacihabitans</taxon>
    </lineage>
</organism>
<evidence type="ECO:0000313" key="7">
    <source>
        <dbReference type="EMBL" id="MFC3810940.1"/>
    </source>
</evidence>
<dbReference type="Gene3D" id="1.20.1540.10">
    <property type="entry name" value="Rhomboid-like"/>
    <property type="match status" value="1"/>
</dbReference>
<dbReference type="RefSeq" id="WP_379837493.1">
    <property type="nucleotide sequence ID" value="NZ_JBHRYQ010000001.1"/>
</dbReference>
<dbReference type="InterPro" id="IPR035952">
    <property type="entry name" value="Rhomboid-like_sf"/>
</dbReference>
<protein>
    <submittedName>
        <fullName evidence="7">Rhomboid family intramembrane serine protease</fullName>
        <ecNumber evidence="7">3.4.21.-</ecNumber>
    </submittedName>
</protein>
<dbReference type="PANTHER" id="PTHR43066">
    <property type="entry name" value="RHOMBOID-RELATED PROTEIN"/>
    <property type="match status" value="1"/>
</dbReference>
<name>A0ABV7YX91_9BACT</name>
<keyword evidence="7" id="KW-0645">Protease</keyword>
<keyword evidence="4 5" id="KW-0472">Membrane</keyword>
<comment type="subcellular location">
    <subcellularLocation>
        <location evidence="1">Membrane</location>
        <topology evidence="1">Multi-pass membrane protein</topology>
    </subcellularLocation>
</comment>
<dbReference type="PANTHER" id="PTHR43066:SF11">
    <property type="entry name" value="PEPTIDASE S54 RHOMBOID DOMAIN-CONTAINING PROTEIN"/>
    <property type="match status" value="1"/>
</dbReference>
<evidence type="ECO:0000256" key="3">
    <source>
        <dbReference type="ARBA" id="ARBA00022989"/>
    </source>
</evidence>
<reference evidence="8" key="1">
    <citation type="journal article" date="2019" name="Int. J. Syst. Evol. Microbiol.">
        <title>The Global Catalogue of Microorganisms (GCM) 10K type strain sequencing project: providing services to taxonomists for standard genome sequencing and annotation.</title>
        <authorList>
            <consortium name="The Broad Institute Genomics Platform"/>
            <consortium name="The Broad Institute Genome Sequencing Center for Infectious Disease"/>
            <person name="Wu L."/>
            <person name="Ma J."/>
        </authorList>
    </citation>
    <scope>NUCLEOTIDE SEQUENCE [LARGE SCALE GENOMIC DNA]</scope>
    <source>
        <strain evidence="8">CECT 7956</strain>
    </source>
</reference>
<dbReference type="EC" id="3.4.21.-" evidence="7"/>
<feature type="transmembrane region" description="Helical" evidence="5">
    <location>
        <begin position="160"/>
        <end position="179"/>
    </location>
</feature>
<dbReference type="GO" id="GO:0008233">
    <property type="term" value="F:peptidase activity"/>
    <property type="evidence" value="ECO:0007669"/>
    <property type="project" value="UniProtKB-KW"/>
</dbReference>
<keyword evidence="7" id="KW-0378">Hydrolase</keyword>
<keyword evidence="8" id="KW-1185">Reference proteome</keyword>
<feature type="transmembrane region" description="Helical" evidence="5">
    <location>
        <begin position="58"/>
        <end position="82"/>
    </location>
</feature>
<comment type="caution">
    <text evidence="7">The sequence shown here is derived from an EMBL/GenBank/DDBJ whole genome shotgun (WGS) entry which is preliminary data.</text>
</comment>
<dbReference type="Pfam" id="PF01694">
    <property type="entry name" value="Rhomboid"/>
    <property type="match status" value="1"/>
</dbReference>